<proteinExistence type="predicted"/>
<reference evidence="2 3" key="1">
    <citation type="submission" date="2024-11" db="EMBL/GenBank/DDBJ databases">
        <authorList>
            <person name="Heng Y.C."/>
            <person name="Lim A.C.H."/>
            <person name="Lee J.K.Y."/>
            <person name="Kittelmann S."/>
        </authorList>
    </citation>
    <scope>NUCLEOTIDE SEQUENCE [LARGE SCALE GENOMIC DNA]</scope>
    <source>
        <strain evidence="2 3">WILCCON 0269</strain>
    </source>
</reference>
<dbReference type="Proteomes" id="UP001623660">
    <property type="component" value="Unassembled WGS sequence"/>
</dbReference>
<gene>
    <name evidence="2" type="ORF">ACJDU8_02045</name>
</gene>
<sequence length="1320" mass="135166">MSKKSTKALASAALMSLVLTTALSTVPVNPVKAAAGKVTRTSGTDRYATAAQVATSNWTTSDDVVLVSGAGYADAVSASALAKKLNAPILLTTANSLSPDTKAALSTLKAKNVYVVGGNASVSAGVRADLKNQNYNLVELGGSNRYETNAAVAEKLVELGVDPSNVMLVGGQGFSDALSVAPIAAAKGQILLLGLNNADYMKPVIDFVQKHGSKVTVVGTTNVINDTIYSAVNATNRVDGGQDRFDTNLKVLNAFKDTVKEDKLFVANASGDGYADALVASALAGKTASPLVLVDQDGTAATNNAIEYIKDNATTSTDLNVVGGTGVVPESIVTEINNAVGGGVPGVVSVSSVTANSASSFQVTFSSAPADTSKVSFNVTRQGTPVTLTTTWDSTNTVATLTYSSNLPEDTYAVGVTNDTTDLGSTNVEITAQKINKIEVTSTTLGVTSPTTTGGVTTGGNGYALYKVLDQYGNDITTSGIAQGITWTCGVGTVSANNGLLTVTPFSGATNFLTQYTTTTINGVDQTTGVTTSANLDITQNQGTLSNITLNKLYCENDPNAIFADGDTSDTFYIDFTATDLSGNDTANYDLIKAGLMHDGNNNVTGLISSNPTACKVELVTDPSNSNNALIKVEPQSTDMVADQPVVITAFTSNGKSASINLSLKKSAQLQSLSLMAPNQTVCAGDTGVIIPFTAVDQNGATLTKYTDIAGKVTISGSFSANALQLIDNPDGTASLQLNVPSDAVASGLSSQSYTIQAVTSNTGKFSSINLAVQAKAIPNTLSVGTDVAVPNMESGAVQNIDFGDNFGGLAIKDQFGRQMNSGSIDMSNQDTTGDYYYVKASAPSSSSVTVVSDKAYNARNIQLKATGAQGSGSTTVTYTAMQHVQSGSTLITSNFPTTYASYKNADGSYDIPVSAVTPITQTYTVVKTTDIKDYTVGTINPVYDAVAAADYDSAIAPASGKTSNSVAVVSDATHAAKKSYIGTANLSKLKAKANVYGLTSSKGKVALANSDITSVSVDNSTDFVADLGDNYDTNAIVGVYGKNTLDNTKTTASGTLTVTIKSQDGLIHTTSTAVSSKDEIPVAQSVSLYVDKADASEPGDTTGGNIYTNEYYVPMTVVGNNVTMSNAIFQANVANSGGASNGIMSKYSADGNTKTSSLVYFKAVDQYGTPTAPFTTWSMAVKDSNGADITSTSGLSLSSTGVLTSTGTDLTGDTVTINGVANGSIQSVNIIIQGTGTGTGTGTTTNTLTGTFSSAFGQSYATATLPTGVTVTSVTKDGTTLVSGTDYSVSGTTLTILNATSSNVIKVTASNGTTYTITQ</sequence>
<evidence type="ECO:0000313" key="2">
    <source>
        <dbReference type="EMBL" id="MFL0194362.1"/>
    </source>
</evidence>
<keyword evidence="1" id="KW-0732">Signal</keyword>
<protein>
    <submittedName>
        <fullName evidence="2">Cell wall-binding repeat-containing protein</fullName>
    </submittedName>
</protein>
<dbReference type="Pfam" id="PF04122">
    <property type="entry name" value="CW_binding_2"/>
    <property type="match status" value="3"/>
</dbReference>
<evidence type="ECO:0000256" key="1">
    <source>
        <dbReference type="SAM" id="SignalP"/>
    </source>
</evidence>
<name>A0ABW8SEA9_9CLOT</name>
<comment type="caution">
    <text evidence="2">The sequence shown here is derived from an EMBL/GenBank/DDBJ whole genome shotgun (WGS) entry which is preliminary data.</text>
</comment>
<dbReference type="EMBL" id="JBJHZX010000002">
    <property type="protein sequence ID" value="MFL0194362.1"/>
    <property type="molecule type" value="Genomic_DNA"/>
</dbReference>
<dbReference type="InterPro" id="IPR051922">
    <property type="entry name" value="Bact_Sporulation_Assoc"/>
</dbReference>
<dbReference type="InterPro" id="IPR007253">
    <property type="entry name" value="Cell_wall-bd_2"/>
</dbReference>
<dbReference type="PANTHER" id="PTHR30032:SF8">
    <property type="entry name" value="GERMINATION-SPECIFIC N-ACETYLMURAMOYL-L-ALANINE AMIDASE"/>
    <property type="match status" value="1"/>
</dbReference>
<accession>A0ABW8SEA9</accession>
<dbReference type="PANTHER" id="PTHR30032">
    <property type="entry name" value="N-ACETYLMURAMOYL-L-ALANINE AMIDASE-RELATED"/>
    <property type="match status" value="1"/>
</dbReference>
<feature type="signal peptide" evidence="1">
    <location>
        <begin position="1"/>
        <end position="24"/>
    </location>
</feature>
<organism evidence="2 3">
    <name type="scientific">Candidatus Clostridium eludens</name>
    <dbReference type="NCBI Taxonomy" id="3381663"/>
    <lineage>
        <taxon>Bacteria</taxon>
        <taxon>Bacillati</taxon>
        <taxon>Bacillota</taxon>
        <taxon>Clostridia</taxon>
        <taxon>Eubacteriales</taxon>
        <taxon>Clostridiaceae</taxon>
        <taxon>Clostridium</taxon>
    </lineage>
</organism>
<feature type="chain" id="PRO_5047267851" evidence="1">
    <location>
        <begin position="25"/>
        <end position="1320"/>
    </location>
</feature>
<evidence type="ECO:0000313" key="3">
    <source>
        <dbReference type="Proteomes" id="UP001623660"/>
    </source>
</evidence>
<dbReference type="Gene3D" id="3.40.50.12090">
    <property type="match status" value="2"/>
</dbReference>
<keyword evidence="3" id="KW-1185">Reference proteome</keyword>
<dbReference type="RefSeq" id="WP_406790481.1">
    <property type="nucleotide sequence ID" value="NZ_JBJHZX010000002.1"/>
</dbReference>